<protein>
    <recommendedName>
        <fullName evidence="9">Thiamine-phosphate synthase</fullName>
        <shortName evidence="9">TP synthase</shortName>
        <shortName evidence="9">TPS</shortName>
        <ecNumber evidence="9">2.5.1.3</ecNumber>
    </recommendedName>
    <alternativeName>
        <fullName evidence="9">Thiamine-phosphate pyrophosphorylase</fullName>
        <shortName evidence="9">TMP pyrophosphorylase</shortName>
        <shortName evidence="9">TMP-PPase</shortName>
    </alternativeName>
</protein>
<comment type="cofactor">
    <cofactor evidence="9">
        <name>Mg(2+)</name>
        <dbReference type="ChEBI" id="CHEBI:18420"/>
    </cofactor>
    <text evidence="9">Binds 1 Mg(2+) ion per subunit.</text>
</comment>
<evidence type="ECO:0000256" key="10">
    <source>
        <dbReference type="RuleBase" id="RU003826"/>
    </source>
</evidence>
<dbReference type="AlphaFoldDB" id="A0A9D1G7X3"/>
<evidence type="ECO:0000256" key="11">
    <source>
        <dbReference type="RuleBase" id="RU004253"/>
    </source>
</evidence>
<evidence type="ECO:0000256" key="2">
    <source>
        <dbReference type="ARBA" id="ARBA00022679"/>
    </source>
</evidence>
<dbReference type="GO" id="GO:0005737">
    <property type="term" value="C:cytoplasm"/>
    <property type="evidence" value="ECO:0007669"/>
    <property type="project" value="TreeGrafter"/>
</dbReference>
<dbReference type="GO" id="GO:0009229">
    <property type="term" value="P:thiamine diphosphate biosynthetic process"/>
    <property type="evidence" value="ECO:0007669"/>
    <property type="project" value="UniProtKB-UniRule"/>
</dbReference>
<dbReference type="InterPro" id="IPR036206">
    <property type="entry name" value="ThiamineP_synth_sf"/>
</dbReference>
<evidence type="ECO:0000256" key="9">
    <source>
        <dbReference type="HAMAP-Rule" id="MF_00097"/>
    </source>
</evidence>
<dbReference type="CDD" id="cd00564">
    <property type="entry name" value="TMP_TenI"/>
    <property type="match status" value="1"/>
</dbReference>
<gene>
    <name evidence="9 13" type="primary">thiE</name>
    <name evidence="13" type="ORF">IAD42_11490</name>
</gene>
<organism evidence="13 14">
    <name type="scientific">Candidatus Scatomorpha pullistercoris</name>
    <dbReference type="NCBI Taxonomy" id="2840929"/>
    <lineage>
        <taxon>Bacteria</taxon>
        <taxon>Bacillati</taxon>
        <taxon>Bacillota</taxon>
        <taxon>Clostridia</taxon>
        <taxon>Eubacteriales</taxon>
        <taxon>Candidatus Scatomorpha</taxon>
    </lineage>
</organism>
<dbReference type="InterPro" id="IPR022998">
    <property type="entry name" value="ThiamineP_synth_TenI"/>
</dbReference>
<dbReference type="EMBL" id="DVJS01000281">
    <property type="protein sequence ID" value="HIS98587.1"/>
    <property type="molecule type" value="Genomic_DNA"/>
</dbReference>
<evidence type="ECO:0000256" key="6">
    <source>
        <dbReference type="ARBA" id="ARBA00047334"/>
    </source>
</evidence>
<dbReference type="SUPFAM" id="SSF51391">
    <property type="entry name" value="Thiamin phosphate synthase"/>
    <property type="match status" value="1"/>
</dbReference>
<dbReference type="Gene3D" id="3.20.20.70">
    <property type="entry name" value="Aldolase class I"/>
    <property type="match status" value="1"/>
</dbReference>
<reference evidence="13" key="1">
    <citation type="submission" date="2020-10" db="EMBL/GenBank/DDBJ databases">
        <authorList>
            <person name="Gilroy R."/>
        </authorList>
    </citation>
    <scope>NUCLEOTIDE SEQUENCE</scope>
    <source>
        <strain evidence="13">ChiHecec3B27-6122</strain>
    </source>
</reference>
<comment type="pathway">
    <text evidence="1 9 11">Cofactor biosynthesis; thiamine diphosphate biosynthesis; thiamine phosphate from 4-amino-2-methyl-5-diphosphomethylpyrimidine and 4-methyl-5-(2-phosphoethyl)-thiazole: step 1/1.</text>
</comment>
<dbReference type="Pfam" id="PF02581">
    <property type="entry name" value="TMP-TENI"/>
    <property type="match status" value="1"/>
</dbReference>
<feature type="binding site" evidence="9">
    <location>
        <position position="163"/>
    </location>
    <ligand>
        <name>2-[(2R,5Z)-2-carboxy-4-methylthiazol-5(2H)-ylidene]ethyl phosphate</name>
        <dbReference type="ChEBI" id="CHEBI:62899"/>
    </ligand>
</feature>
<comment type="catalytic activity">
    <reaction evidence="7 9 10">
        <text>2-(2-carboxy-4-methylthiazol-5-yl)ethyl phosphate + 4-amino-2-methyl-5-(diphosphooxymethyl)pyrimidine + 2 H(+) = thiamine phosphate + CO2 + diphosphate</text>
        <dbReference type="Rhea" id="RHEA:47848"/>
        <dbReference type="ChEBI" id="CHEBI:15378"/>
        <dbReference type="ChEBI" id="CHEBI:16526"/>
        <dbReference type="ChEBI" id="CHEBI:33019"/>
        <dbReference type="ChEBI" id="CHEBI:37575"/>
        <dbReference type="ChEBI" id="CHEBI:57841"/>
        <dbReference type="ChEBI" id="CHEBI:62890"/>
        <dbReference type="EC" id="2.5.1.3"/>
    </reaction>
</comment>
<comment type="caution">
    <text evidence="13">The sequence shown here is derived from an EMBL/GenBank/DDBJ whole genome shotgun (WGS) entry which is preliminary data.</text>
</comment>
<dbReference type="EC" id="2.5.1.3" evidence="9"/>
<evidence type="ECO:0000256" key="8">
    <source>
        <dbReference type="ARBA" id="ARBA00047883"/>
    </source>
</evidence>
<feature type="binding site" evidence="9">
    <location>
        <begin position="183"/>
        <end position="184"/>
    </location>
    <ligand>
        <name>2-[(2R,5Z)-2-carboxy-4-methylthiazol-5(2H)-ylidene]ethyl phosphate</name>
        <dbReference type="ChEBI" id="CHEBI:62899"/>
    </ligand>
</feature>
<reference evidence="13" key="2">
    <citation type="journal article" date="2021" name="PeerJ">
        <title>Extensive microbial diversity within the chicken gut microbiome revealed by metagenomics and culture.</title>
        <authorList>
            <person name="Gilroy R."/>
            <person name="Ravi A."/>
            <person name="Getino M."/>
            <person name="Pursley I."/>
            <person name="Horton D.L."/>
            <person name="Alikhan N.F."/>
            <person name="Baker D."/>
            <person name="Gharbi K."/>
            <person name="Hall N."/>
            <person name="Watson M."/>
            <person name="Adriaenssens E.M."/>
            <person name="Foster-Nyarko E."/>
            <person name="Jarju S."/>
            <person name="Secka A."/>
            <person name="Antonio M."/>
            <person name="Oren A."/>
            <person name="Chaudhuri R.R."/>
            <person name="La Ragione R."/>
            <person name="Hildebrand F."/>
            <person name="Pallen M.J."/>
        </authorList>
    </citation>
    <scope>NUCLEOTIDE SEQUENCE</scope>
    <source>
        <strain evidence="13">ChiHecec3B27-6122</strain>
    </source>
</reference>
<feature type="binding site" evidence="9">
    <location>
        <position position="88"/>
    </location>
    <ligand>
        <name>Mg(2+)</name>
        <dbReference type="ChEBI" id="CHEBI:18420"/>
    </ligand>
</feature>
<comment type="catalytic activity">
    <reaction evidence="6 9 10">
        <text>4-methyl-5-(2-phosphooxyethyl)-thiazole + 4-amino-2-methyl-5-(diphosphooxymethyl)pyrimidine + H(+) = thiamine phosphate + diphosphate</text>
        <dbReference type="Rhea" id="RHEA:22328"/>
        <dbReference type="ChEBI" id="CHEBI:15378"/>
        <dbReference type="ChEBI" id="CHEBI:33019"/>
        <dbReference type="ChEBI" id="CHEBI:37575"/>
        <dbReference type="ChEBI" id="CHEBI:57841"/>
        <dbReference type="ChEBI" id="CHEBI:58296"/>
        <dbReference type="EC" id="2.5.1.3"/>
    </reaction>
</comment>
<evidence type="ECO:0000256" key="1">
    <source>
        <dbReference type="ARBA" id="ARBA00005165"/>
    </source>
</evidence>
<evidence type="ECO:0000313" key="14">
    <source>
        <dbReference type="Proteomes" id="UP000886876"/>
    </source>
</evidence>
<feature type="binding site" evidence="9">
    <location>
        <position position="69"/>
    </location>
    <ligand>
        <name>Mg(2+)</name>
        <dbReference type="ChEBI" id="CHEBI:18420"/>
    </ligand>
</feature>
<feature type="binding site" evidence="9">
    <location>
        <position position="107"/>
    </location>
    <ligand>
        <name>4-amino-2-methyl-5-(diphosphooxymethyl)pyrimidine</name>
        <dbReference type="ChEBI" id="CHEBI:57841"/>
    </ligand>
</feature>
<evidence type="ECO:0000259" key="12">
    <source>
        <dbReference type="Pfam" id="PF02581"/>
    </source>
</evidence>
<accession>A0A9D1G7X3</accession>
<sequence>MKREDLRLYAVTDRAWTDDLCRDVEAAIHGGASFVQVREKELDYEEFLAEAKKIVAVCRSYGVPCVINDNVDVAIASGADGVHVGQEDLEAGLVRRRLGPGKIVGVSAHNAEEARRAEAAGADYIGSGASFATSTKETAPPIGPEGLAAVTQAVTIPVVAIGGISRENIGKLRGLGLAGVAVVSAIFAQPDIESAARELLGLAEQL</sequence>
<keyword evidence="2 9" id="KW-0808">Transferase</keyword>
<feature type="binding site" evidence="9">
    <location>
        <position position="136"/>
    </location>
    <ligand>
        <name>4-amino-2-methyl-5-(diphosphooxymethyl)pyrimidine</name>
        <dbReference type="ChEBI" id="CHEBI:57841"/>
    </ligand>
</feature>
<comment type="function">
    <text evidence="9">Condenses 4-methyl-5-(beta-hydroxyethyl)thiazole monophosphate (THZ-P) and 2-methyl-4-amino-5-hydroxymethyl pyrimidine pyrophosphate (HMP-PP) to form thiamine monophosphate (TMP).</text>
</comment>
<evidence type="ECO:0000256" key="3">
    <source>
        <dbReference type="ARBA" id="ARBA00022723"/>
    </source>
</evidence>
<dbReference type="InterPro" id="IPR034291">
    <property type="entry name" value="TMP_synthase"/>
</dbReference>
<feature type="binding site" evidence="9">
    <location>
        <begin position="133"/>
        <end position="135"/>
    </location>
    <ligand>
        <name>2-[(2R,5Z)-2-carboxy-4-methylthiazol-5(2H)-ylidene]ethyl phosphate</name>
        <dbReference type="ChEBI" id="CHEBI:62899"/>
    </ligand>
</feature>
<evidence type="ECO:0000313" key="13">
    <source>
        <dbReference type="EMBL" id="HIS98587.1"/>
    </source>
</evidence>
<feature type="domain" description="Thiamine phosphate synthase/TenI" evidence="12">
    <location>
        <begin position="8"/>
        <end position="186"/>
    </location>
</feature>
<dbReference type="InterPro" id="IPR013785">
    <property type="entry name" value="Aldolase_TIM"/>
</dbReference>
<dbReference type="GO" id="GO:0009228">
    <property type="term" value="P:thiamine biosynthetic process"/>
    <property type="evidence" value="ECO:0007669"/>
    <property type="project" value="UniProtKB-KW"/>
</dbReference>
<dbReference type="PANTHER" id="PTHR20857:SF15">
    <property type="entry name" value="THIAMINE-PHOSPHATE SYNTHASE"/>
    <property type="match status" value="1"/>
</dbReference>
<keyword evidence="4 9" id="KW-0460">Magnesium</keyword>
<evidence type="ECO:0000256" key="4">
    <source>
        <dbReference type="ARBA" id="ARBA00022842"/>
    </source>
</evidence>
<dbReference type="NCBIfam" id="TIGR00693">
    <property type="entry name" value="thiE"/>
    <property type="match status" value="1"/>
</dbReference>
<comment type="similarity">
    <text evidence="9 10">Belongs to the thiamine-phosphate synthase family.</text>
</comment>
<dbReference type="GO" id="GO:0004789">
    <property type="term" value="F:thiamine-phosphate diphosphorylase activity"/>
    <property type="evidence" value="ECO:0007669"/>
    <property type="project" value="UniProtKB-UniRule"/>
</dbReference>
<keyword evidence="5 9" id="KW-0784">Thiamine biosynthesis</keyword>
<keyword evidence="3 9" id="KW-0479">Metal-binding</keyword>
<dbReference type="PANTHER" id="PTHR20857">
    <property type="entry name" value="THIAMINE-PHOSPHATE PYROPHOSPHORYLASE"/>
    <property type="match status" value="1"/>
</dbReference>
<comment type="catalytic activity">
    <reaction evidence="8 9 10">
        <text>2-[(2R,5Z)-2-carboxy-4-methylthiazol-5(2H)-ylidene]ethyl phosphate + 4-amino-2-methyl-5-(diphosphooxymethyl)pyrimidine + 2 H(+) = thiamine phosphate + CO2 + diphosphate</text>
        <dbReference type="Rhea" id="RHEA:47844"/>
        <dbReference type="ChEBI" id="CHEBI:15378"/>
        <dbReference type="ChEBI" id="CHEBI:16526"/>
        <dbReference type="ChEBI" id="CHEBI:33019"/>
        <dbReference type="ChEBI" id="CHEBI:37575"/>
        <dbReference type="ChEBI" id="CHEBI:57841"/>
        <dbReference type="ChEBI" id="CHEBI:62899"/>
        <dbReference type="EC" id="2.5.1.3"/>
    </reaction>
</comment>
<feature type="binding site" evidence="9">
    <location>
        <position position="68"/>
    </location>
    <ligand>
        <name>4-amino-2-methyl-5-(diphosphooxymethyl)pyrimidine</name>
        <dbReference type="ChEBI" id="CHEBI:57841"/>
    </ligand>
</feature>
<dbReference type="FunFam" id="3.20.20.70:FF:000096">
    <property type="entry name" value="Thiamine-phosphate synthase"/>
    <property type="match status" value="1"/>
</dbReference>
<evidence type="ECO:0000256" key="7">
    <source>
        <dbReference type="ARBA" id="ARBA00047851"/>
    </source>
</evidence>
<dbReference type="HAMAP" id="MF_00097">
    <property type="entry name" value="TMP_synthase"/>
    <property type="match status" value="1"/>
</dbReference>
<feature type="binding site" evidence="9">
    <location>
        <begin position="36"/>
        <end position="40"/>
    </location>
    <ligand>
        <name>4-amino-2-methyl-5-(diphosphooxymethyl)pyrimidine</name>
        <dbReference type="ChEBI" id="CHEBI:57841"/>
    </ligand>
</feature>
<dbReference type="GO" id="GO:0000287">
    <property type="term" value="F:magnesium ion binding"/>
    <property type="evidence" value="ECO:0007669"/>
    <property type="project" value="UniProtKB-UniRule"/>
</dbReference>
<name>A0A9D1G7X3_9FIRM</name>
<proteinExistence type="inferred from homology"/>
<dbReference type="Proteomes" id="UP000886876">
    <property type="component" value="Unassembled WGS sequence"/>
</dbReference>
<evidence type="ECO:0000256" key="5">
    <source>
        <dbReference type="ARBA" id="ARBA00022977"/>
    </source>
</evidence>